<protein>
    <submittedName>
        <fullName evidence="1">Uncharacterized protein</fullName>
    </submittedName>
</protein>
<dbReference type="VEuPathDB" id="FungiDB:HGUI_02755"/>
<proteinExistence type="predicted"/>
<organism evidence="1 2">
    <name type="scientific">Hanseniaspora guilliermondii</name>
    <dbReference type="NCBI Taxonomy" id="56406"/>
    <lineage>
        <taxon>Eukaryota</taxon>
        <taxon>Fungi</taxon>
        <taxon>Dikarya</taxon>
        <taxon>Ascomycota</taxon>
        <taxon>Saccharomycotina</taxon>
        <taxon>Saccharomycetes</taxon>
        <taxon>Saccharomycodales</taxon>
        <taxon>Saccharomycodaceae</taxon>
        <taxon>Hanseniaspora</taxon>
    </lineage>
</organism>
<evidence type="ECO:0000313" key="1">
    <source>
        <dbReference type="EMBL" id="SGZ40555.1"/>
    </source>
</evidence>
<gene>
    <name evidence="1" type="ORF">HGUI_02755</name>
</gene>
<reference evidence="2" key="1">
    <citation type="submission" date="2016-11" db="EMBL/GenBank/DDBJ databases">
        <authorList>
            <person name="Guldener U."/>
        </authorList>
    </citation>
    <scope>NUCLEOTIDE SEQUENCE [LARGE SCALE GENOMIC DNA]</scope>
</reference>
<dbReference type="Proteomes" id="UP000183365">
    <property type="component" value="Unassembled WGS sequence"/>
</dbReference>
<name>A0A1L0B674_9ASCO</name>
<dbReference type="EMBL" id="FQNF01000054">
    <property type="protein sequence ID" value="SGZ40555.1"/>
    <property type="molecule type" value="Genomic_DNA"/>
</dbReference>
<evidence type="ECO:0000313" key="2">
    <source>
        <dbReference type="Proteomes" id="UP000183365"/>
    </source>
</evidence>
<sequence>MMFDQPYHMNYSQLEFSQCSINFSSFIEQPNISPFNSKPQKRLTGLKLNDSHTYSSCDQNDYSKNINFANNDSLANHNVSSIRKIDILGEQVELTDLGESSILNFLNDISNKQCNQKHRNPITDMTINPMIEEVDENTEIDNPEACSSNILNSLSHSLKKGVIIKKKEIDNVLNQTDDSLYCIEFNINHGKKVNMLDYFEDILDDIKKYNNKILQSNFDLFNIKDETIDMINIYAKLEKANKLIKCFLSYTEHITDIQSLNTYAFNEFISILSEFISSKGNTRFRSILNYNKRRKHCYNLQLSHKFYKQYNTSLNNSLIDAIDQPVGVHLLQNVNFSVDLLSESDSDIKSDTAEKGKILTLEERAREYKNIEINQIVTNNLYLEMLKMFDNLVAAQSIWNTNCIRYIDKSTLKESEYFMCESTSLIFDFLKIAEILKNQEIIVKLHEIFHRMLQLSVINNRFDLFSFLVKSHVNNYHKRLTKILPIDRSLTILNKIDHNEWGKYTVSKLCVDEFEKLLALVNEKEDKQEGNPLMLAENIDDENSIGYIEDLNYTKFLNIEINDNQTYTQWLLRYNQSKDINEIKVKKRYRFNFLRKLKQKWYGKNTENMNHIEDGDEDNKKESVKTKQSIFDIFEIEKNEDNNAYQSLYILAHKSLV</sequence>
<keyword evidence="2" id="KW-1185">Reference proteome</keyword>
<dbReference type="OrthoDB" id="3972921at2759"/>
<accession>A0A1L0B674</accession>
<dbReference type="AlphaFoldDB" id="A0A1L0B674"/>